<protein>
    <submittedName>
        <fullName evidence="1">Uncharacterized protein</fullName>
    </submittedName>
</protein>
<keyword evidence="2" id="KW-1185">Reference proteome</keyword>
<dbReference type="AlphaFoldDB" id="A0A397U5D7"/>
<comment type="caution">
    <text evidence="1">The sequence shown here is derived from an EMBL/GenBank/DDBJ whole genome shotgun (WGS) entry which is preliminary data.</text>
</comment>
<sequence length="138" mass="16510">MDTQTKSDKILSPEYLDWYSKLTDLPMTISDKLRSKLYKIYKKKTGLDPWIKSENSELQQIKKTDNCILQNNPEERQQHVIEMVLERFPYLTLKHSFKYSNYFDFNRSVLCLICNKDHKKENIRNHIEVYGGEVIMSI</sequence>
<gene>
    <name evidence="1" type="ORF">C2G38_2219558</name>
</gene>
<dbReference type="EMBL" id="QKWP01001976">
    <property type="protein sequence ID" value="RIB05472.1"/>
    <property type="molecule type" value="Genomic_DNA"/>
</dbReference>
<dbReference type="Proteomes" id="UP000266673">
    <property type="component" value="Unassembled WGS sequence"/>
</dbReference>
<name>A0A397U5D7_9GLOM</name>
<evidence type="ECO:0000313" key="2">
    <source>
        <dbReference type="Proteomes" id="UP000266673"/>
    </source>
</evidence>
<dbReference type="OrthoDB" id="2412108at2759"/>
<organism evidence="1 2">
    <name type="scientific">Gigaspora rosea</name>
    <dbReference type="NCBI Taxonomy" id="44941"/>
    <lineage>
        <taxon>Eukaryota</taxon>
        <taxon>Fungi</taxon>
        <taxon>Fungi incertae sedis</taxon>
        <taxon>Mucoromycota</taxon>
        <taxon>Glomeromycotina</taxon>
        <taxon>Glomeromycetes</taxon>
        <taxon>Diversisporales</taxon>
        <taxon>Gigasporaceae</taxon>
        <taxon>Gigaspora</taxon>
    </lineage>
</organism>
<reference evidence="1 2" key="1">
    <citation type="submission" date="2018-06" db="EMBL/GenBank/DDBJ databases">
        <title>Comparative genomics reveals the genomic features of Rhizophagus irregularis, R. cerebriforme, R. diaphanum and Gigaspora rosea, and their symbiotic lifestyle signature.</title>
        <authorList>
            <person name="Morin E."/>
            <person name="San Clemente H."/>
            <person name="Chen E.C.H."/>
            <person name="De La Providencia I."/>
            <person name="Hainaut M."/>
            <person name="Kuo A."/>
            <person name="Kohler A."/>
            <person name="Murat C."/>
            <person name="Tang N."/>
            <person name="Roy S."/>
            <person name="Loubradou J."/>
            <person name="Henrissat B."/>
            <person name="Grigoriev I.V."/>
            <person name="Corradi N."/>
            <person name="Roux C."/>
            <person name="Martin F.M."/>
        </authorList>
    </citation>
    <scope>NUCLEOTIDE SEQUENCE [LARGE SCALE GENOMIC DNA]</scope>
    <source>
        <strain evidence="1 2">DAOM 194757</strain>
    </source>
</reference>
<evidence type="ECO:0000313" key="1">
    <source>
        <dbReference type="EMBL" id="RIB05472.1"/>
    </source>
</evidence>
<proteinExistence type="predicted"/>
<accession>A0A397U5D7</accession>